<name>A0A9P3HG34_9FUNG</name>
<dbReference type="InterPro" id="IPR011021">
    <property type="entry name" value="Arrestin-like_N"/>
</dbReference>
<keyword evidence="4" id="KW-1185">Reference proteome</keyword>
<accession>A0A9P3HG34</accession>
<reference evidence="3" key="2">
    <citation type="journal article" date="2022" name="Microbiol. Resour. Announc.">
        <title>Whole-Genome Sequence of Entomortierella parvispora E1425, a Mucoromycotan Fungus Associated with Burkholderiaceae-Related Endosymbiotic Bacteria.</title>
        <authorList>
            <person name="Herlambang A."/>
            <person name="Guo Y."/>
            <person name="Takashima Y."/>
            <person name="Narisawa K."/>
            <person name="Ohta H."/>
            <person name="Nishizawa T."/>
        </authorList>
    </citation>
    <scope>NUCLEOTIDE SEQUENCE</scope>
    <source>
        <strain evidence="3">E1425</strain>
    </source>
</reference>
<dbReference type="SUPFAM" id="SSF81296">
    <property type="entry name" value="E set domains"/>
    <property type="match status" value="1"/>
</dbReference>
<organism evidence="3 4">
    <name type="scientific">Entomortierella parvispora</name>
    <dbReference type="NCBI Taxonomy" id="205924"/>
    <lineage>
        <taxon>Eukaryota</taxon>
        <taxon>Fungi</taxon>
        <taxon>Fungi incertae sedis</taxon>
        <taxon>Mucoromycota</taxon>
        <taxon>Mortierellomycotina</taxon>
        <taxon>Mortierellomycetes</taxon>
        <taxon>Mortierellales</taxon>
        <taxon>Mortierellaceae</taxon>
        <taxon>Entomortierella</taxon>
    </lineage>
</organism>
<dbReference type="OrthoDB" id="2333384at2759"/>
<gene>
    <name evidence="3" type="ORF">EMPS_08020</name>
</gene>
<reference evidence="3" key="1">
    <citation type="submission" date="2021-11" db="EMBL/GenBank/DDBJ databases">
        <authorList>
            <person name="Herlambang A."/>
            <person name="Guo Y."/>
            <person name="Takashima Y."/>
            <person name="Nishizawa T."/>
        </authorList>
    </citation>
    <scope>NUCLEOTIDE SEQUENCE</scope>
    <source>
        <strain evidence="3">E1425</strain>
    </source>
</reference>
<evidence type="ECO:0000256" key="1">
    <source>
        <dbReference type="SAM" id="MobiDB-lite"/>
    </source>
</evidence>
<evidence type="ECO:0000313" key="4">
    <source>
        <dbReference type="Proteomes" id="UP000827284"/>
    </source>
</evidence>
<dbReference type="InterPro" id="IPR014756">
    <property type="entry name" value="Ig_E-set"/>
</dbReference>
<feature type="region of interest" description="Disordered" evidence="1">
    <location>
        <begin position="273"/>
        <end position="297"/>
    </location>
</feature>
<feature type="domain" description="Arrestin-like N-terminal" evidence="2">
    <location>
        <begin position="37"/>
        <end position="154"/>
    </location>
</feature>
<sequence length="297" mass="33146">MASTEQKTKSLVLSIHTPSTGPFGLPLITGTAEAPAVIRGTVNFASSYDCKGDDITIHFTAQAQVKWSKKRGNTTYNYHGRHMFQERSFQVQLTHPKVGTVAAGNYTSSFEIPIHPDTPCSSKGTYGWMTYKIKAILVRSFPSLNMVHEQKIWVMTSLLPKPQRPLIDSPLTMSRFNGTFLNRVPYICVIPSEVLYLGQQVPVTFKCSGVSNTHLQIVSANIKLKQYTTLTVKTDRKIDSRDILNLRVDDGWPHATNGQAKVDHASQQPECWNQGAQSGDAHHHDCTKTHDRPFPIL</sequence>
<dbReference type="InterPro" id="IPR014752">
    <property type="entry name" value="Arrestin-like_C"/>
</dbReference>
<dbReference type="Pfam" id="PF00339">
    <property type="entry name" value="Arrestin_N"/>
    <property type="match status" value="1"/>
</dbReference>
<proteinExistence type="predicted"/>
<dbReference type="AlphaFoldDB" id="A0A9P3HG34"/>
<dbReference type="Gene3D" id="2.60.40.640">
    <property type="match status" value="1"/>
</dbReference>
<comment type="caution">
    <text evidence="3">The sequence shown here is derived from an EMBL/GenBank/DDBJ whole genome shotgun (WGS) entry which is preliminary data.</text>
</comment>
<dbReference type="EMBL" id="BQFW01000011">
    <property type="protein sequence ID" value="GJJ75662.1"/>
    <property type="molecule type" value="Genomic_DNA"/>
</dbReference>
<dbReference type="Proteomes" id="UP000827284">
    <property type="component" value="Unassembled WGS sequence"/>
</dbReference>
<evidence type="ECO:0000313" key="3">
    <source>
        <dbReference type="EMBL" id="GJJ75662.1"/>
    </source>
</evidence>
<feature type="compositionally biased region" description="Basic and acidic residues" evidence="1">
    <location>
        <begin position="280"/>
        <end position="297"/>
    </location>
</feature>
<protein>
    <recommendedName>
        <fullName evidence="2">Arrestin-like N-terminal domain-containing protein</fullName>
    </recommendedName>
</protein>
<evidence type="ECO:0000259" key="2">
    <source>
        <dbReference type="Pfam" id="PF00339"/>
    </source>
</evidence>